<organism evidence="1 2">
    <name type="scientific">Aduncisulcus paluster</name>
    <dbReference type="NCBI Taxonomy" id="2918883"/>
    <lineage>
        <taxon>Eukaryota</taxon>
        <taxon>Metamonada</taxon>
        <taxon>Carpediemonas-like organisms</taxon>
        <taxon>Aduncisulcus</taxon>
    </lineage>
</organism>
<proteinExistence type="predicted"/>
<reference evidence="1" key="1">
    <citation type="submission" date="2022-03" db="EMBL/GenBank/DDBJ databases">
        <title>Draft genome sequence of Aduncisulcus paluster, a free-living microaerophilic Fornicata.</title>
        <authorList>
            <person name="Yuyama I."/>
            <person name="Kume K."/>
            <person name="Tamura T."/>
            <person name="Inagaki Y."/>
            <person name="Hashimoto T."/>
        </authorList>
    </citation>
    <scope>NUCLEOTIDE SEQUENCE</scope>
    <source>
        <strain evidence="1">NY0171</strain>
    </source>
</reference>
<evidence type="ECO:0000313" key="1">
    <source>
        <dbReference type="EMBL" id="GKT27702.1"/>
    </source>
</evidence>
<dbReference type="Proteomes" id="UP001057375">
    <property type="component" value="Unassembled WGS sequence"/>
</dbReference>
<sequence>SVALLHYQDQGGSIIFTHDVLTRTFVPLTPTMRYSGYWNVGKQQGREHKTKNEQGEEIVDYIEIPEISGLTAFADHNIVKFVGINADSEPPKIAPTHPSFGVPLQREESIIMAHESVPYLTVFEHNGTRSAVWEAGHSMYLTEFEQKLLGTLVLWSTWRIK</sequence>
<feature type="non-terminal residue" evidence="1">
    <location>
        <position position="1"/>
    </location>
</feature>
<dbReference type="EMBL" id="BQXS01000042">
    <property type="protein sequence ID" value="GKT27702.1"/>
    <property type="molecule type" value="Genomic_DNA"/>
</dbReference>
<name>A0ABQ5K6Y4_9EUKA</name>
<comment type="caution">
    <text evidence="1">The sequence shown here is derived from an EMBL/GenBank/DDBJ whole genome shotgun (WGS) entry which is preliminary data.</text>
</comment>
<gene>
    <name evidence="1" type="ORF">ADUPG1_000137</name>
</gene>
<keyword evidence="2" id="KW-1185">Reference proteome</keyword>
<accession>A0ABQ5K6Y4</accession>
<evidence type="ECO:0000313" key="2">
    <source>
        <dbReference type="Proteomes" id="UP001057375"/>
    </source>
</evidence>
<evidence type="ECO:0008006" key="3">
    <source>
        <dbReference type="Google" id="ProtNLM"/>
    </source>
</evidence>
<protein>
    <recommendedName>
        <fullName evidence="3">ThuA-like domain-containing protein</fullName>
    </recommendedName>
</protein>